<name>A0A6J7PCV0_9ZZZZ</name>
<accession>A0A6J7PCV0</accession>
<feature type="domain" description="NAD-dependent epimerase/dehydratase" evidence="1">
    <location>
        <begin position="5"/>
        <end position="239"/>
    </location>
</feature>
<dbReference type="InterPro" id="IPR001509">
    <property type="entry name" value="Epimerase_deHydtase"/>
</dbReference>
<dbReference type="PANTHER" id="PTHR43245">
    <property type="entry name" value="BIFUNCTIONAL POLYMYXIN RESISTANCE PROTEIN ARNA"/>
    <property type="match status" value="1"/>
</dbReference>
<dbReference type="Gene3D" id="3.90.25.10">
    <property type="entry name" value="UDP-galactose 4-epimerase, domain 1"/>
    <property type="match status" value="1"/>
</dbReference>
<dbReference type="InterPro" id="IPR050177">
    <property type="entry name" value="Lipid_A_modif_metabolic_enz"/>
</dbReference>
<organism evidence="2">
    <name type="scientific">freshwater metagenome</name>
    <dbReference type="NCBI Taxonomy" id="449393"/>
    <lineage>
        <taxon>unclassified sequences</taxon>
        <taxon>metagenomes</taxon>
        <taxon>ecological metagenomes</taxon>
    </lineage>
</organism>
<proteinExistence type="predicted"/>
<gene>
    <name evidence="2" type="ORF">UFOPK4020_00950</name>
</gene>
<dbReference type="SUPFAM" id="SSF51735">
    <property type="entry name" value="NAD(P)-binding Rossmann-fold domains"/>
    <property type="match status" value="1"/>
</dbReference>
<dbReference type="Gene3D" id="3.40.50.720">
    <property type="entry name" value="NAD(P)-binding Rossmann-like Domain"/>
    <property type="match status" value="1"/>
</dbReference>
<sequence>MTTAIVTGGAGFIGSHLVDALLAENIAVRVIDNYSTGRPENLAHVAGQVELVEADFAKPGSWQKLFQDTDWVFHLGALADIVPSIQRPTDYFQANVDGTFNILEAAKNAGVKRFVYAASSSCYGIPDKYPTSEAAEISPQYPYALTKRLGEELVMHWAQLYNLPAIALRLFNVYGPRSRTSGTYGAVLGVFLAQKLANKPFTVVGDGTQTRDFTYVTDVANAFLTAAQSSVCEEIFNVGSGETVSVNRLVELLGGEVTYIPKRPGEPDCTFADITKIRRELKWQPKVDIKQGVDNVLANIDYWKSAPVWTPATIATATEDWFKYLGSDDK</sequence>
<protein>
    <submittedName>
        <fullName evidence="2">Unannotated protein</fullName>
    </submittedName>
</protein>
<dbReference type="InterPro" id="IPR036291">
    <property type="entry name" value="NAD(P)-bd_dom_sf"/>
</dbReference>
<dbReference type="CDD" id="cd05256">
    <property type="entry name" value="UDP_AE_SDR_e"/>
    <property type="match status" value="1"/>
</dbReference>
<dbReference type="AlphaFoldDB" id="A0A6J7PCV0"/>
<evidence type="ECO:0000313" key="2">
    <source>
        <dbReference type="EMBL" id="CAB5003226.1"/>
    </source>
</evidence>
<dbReference type="EMBL" id="CAFBOV010000193">
    <property type="protein sequence ID" value="CAB5003226.1"/>
    <property type="molecule type" value="Genomic_DNA"/>
</dbReference>
<dbReference type="Pfam" id="PF01370">
    <property type="entry name" value="Epimerase"/>
    <property type="match status" value="1"/>
</dbReference>
<dbReference type="PANTHER" id="PTHR43245:SF13">
    <property type="entry name" value="UDP-D-APIOSE_UDP-D-XYLOSE SYNTHASE 2"/>
    <property type="match status" value="1"/>
</dbReference>
<reference evidence="2" key="1">
    <citation type="submission" date="2020-05" db="EMBL/GenBank/DDBJ databases">
        <authorList>
            <person name="Chiriac C."/>
            <person name="Salcher M."/>
            <person name="Ghai R."/>
            <person name="Kavagutti S V."/>
        </authorList>
    </citation>
    <scope>NUCLEOTIDE SEQUENCE</scope>
</reference>
<evidence type="ECO:0000259" key="1">
    <source>
        <dbReference type="Pfam" id="PF01370"/>
    </source>
</evidence>